<reference evidence="3" key="2">
    <citation type="submission" date="2019-12" db="EMBL/GenBank/DDBJ databases">
        <authorList>
            <consortium name="NCBI Pathogen Detection Project"/>
        </authorList>
    </citation>
    <scope>NUCLEOTIDE SEQUENCE</scope>
    <source>
        <strain evidence="3">EC00748</strain>
    </source>
</reference>
<dbReference type="InterPro" id="IPR053721">
    <property type="entry name" value="Fimbrial_Adhesin_Reg"/>
</dbReference>
<dbReference type="PRINTS" id="PR01554">
    <property type="entry name" value="FIMREGULATRY"/>
</dbReference>
<dbReference type="Gene3D" id="1.10.10.2690">
    <property type="match status" value="1"/>
</dbReference>
<comment type="caution">
    <text evidence="3">The sequence shown here is derived from an EMBL/GenBank/DDBJ whole genome shotgun (WGS) entry which is preliminary data.</text>
</comment>
<gene>
    <name evidence="3" type="ORF">GRD59_18290</name>
</gene>
<keyword evidence="2" id="KW-0804">Transcription</keyword>
<evidence type="ECO:0000256" key="2">
    <source>
        <dbReference type="ARBA" id="ARBA00023163"/>
    </source>
</evidence>
<dbReference type="AlphaFoldDB" id="A0A775YY54"/>
<dbReference type="GO" id="GO:0006355">
    <property type="term" value="P:regulation of DNA-templated transcription"/>
    <property type="evidence" value="ECO:0007669"/>
    <property type="project" value="InterPro"/>
</dbReference>
<dbReference type="EMBL" id="DABAOZ010000023">
    <property type="protein sequence ID" value="HAH1874924.1"/>
    <property type="molecule type" value="Genomic_DNA"/>
</dbReference>
<dbReference type="RefSeq" id="WP_198103176.1">
    <property type="nucleotide sequence ID" value="NZ_JAEDUS010000015.1"/>
</dbReference>
<name>A0A775YY54_ECOLX</name>
<protein>
    <submittedName>
        <fullName evidence="3">Transcriptional regulator</fullName>
    </submittedName>
</protein>
<keyword evidence="1" id="KW-0805">Transcription regulation</keyword>
<evidence type="ECO:0000313" key="3">
    <source>
        <dbReference type="EMBL" id="HAH1874924.1"/>
    </source>
</evidence>
<reference evidence="3" key="1">
    <citation type="journal article" date="2018" name="Genome Biol.">
        <title>SKESA: strategic k-mer extension for scrupulous assemblies.</title>
        <authorList>
            <person name="Souvorov A."/>
            <person name="Agarwala R."/>
            <person name="Lipman D.J."/>
        </authorList>
    </citation>
    <scope>NUCLEOTIDE SEQUENCE</scope>
    <source>
        <strain evidence="3">EC00748</strain>
    </source>
</reference>
<dbReference type="Pfam" id="PF03333">
    <property type="entry name" value="PapB"/>
    <property type="match status" value="1"/>
</dbReference>
<dbReference type="InterPro" id="IPR004356">
    <property type="entry name" value="Adhesin_operon_reg_prot"/>
</dbReference>
<evidence type="ECO:0000256" key="1">
    <source>
        <dbReference type="ARBA" id="ARBA00023015"/>
    </source>
</evidence>
<organism evidence="3">
    <name type="scientific">Escherichia coli</name>
    <dbReference type="NCBI Taxonomy" id="562"/>
    <lineage>
        <taxon>Bacteria</taxon>
        <taxon>Pseudomonadati</taxon>
        <taxon>Pseudomonadota</taxon>
        <taxon>Gammaproteobacteria</taxon>
        <taxon>Enterobacterales</taxon>
        <taxon>Enterobacteriaceae</taxon>
        <taxon>Escherichia</taxon>
    </lineage>
</organism>
<accession>A0A775YY54</accession>
<sequence>MRISLNEKIKGERFNTPGNMSREHFNLLIELSSISSEKVRLALYDFFVDGVTRKEACTRHNVSQGYFSISVRKFIQVNDRVTKAVKYYLPKYLIV</sequence>
<proteinExistence type="predicted"/>